<gene>
    <name evidence="2" type="ORF">A2140_02005</name>
</gene>
<accession>A0A1F6T759</accession>
<evidence type="ECO:0000313" key="3">
    <source>
        <dbReference type="Proteomes" id="UP000178379"/>
    </source>
</evidence>
<reference evidence="2 3" key="1">
    <citation type="journal article" date="2016" name="Nat. Commun.">
        <title>Thousands of microbial genomes shed light on interconnected biogeochemical processes in an aquifer system.</title>
        <authorList>
            <person name="Anantharaman K."/>
            <person name="Brown C.T."/>
            <person name="Hug L.A."/>
            <person name="Sharon I."/>
            <person name="Castelle C.J."/>
            <person name="Probst A.J."/>
            <person name="Thomas B.C."/>
            <person name="Singh A."/>
            <person name="Wilkins M.J."/>
            <person name="Karaoz U."/>
            <person name="Brodie E.L."/>
            <person name="Williams K.H."/>
            <person name="Hubbard S.S."/>
            <person name="Banfield J.F."/>
        </authorList>
    </citation>
    <scope>NUCLEOTIDE SEQUENCE [LARGE SCALE GENOMIC DNA]</scope>
</reference>
<name>A0A1F6T759_9PROT</name>
<dbReference type="EMBL" id="MFSQ01000049">
    <property type="protein sequence ID" value="OGI40875.1"/>
    <property type="molecule type" value="Genomic_DNA"/>
</dbReference>
<dbReference type="AlphaFoldDB" id="A0A1F6T759"/>
<feature type="signal peptide" evidence="1">
    <location>
        <begin position="1"/>
        <end position="19"/>
    </location>
</feature>
<evidence type="ECO:0000256" key="1">
    <source>
        <dbReference type="SAM" id="SignalP"/>
    </source>
</evidence>
<feature type="chain" id="PRO_5009526576" description="DUF4440 domain-containing protein" evidence="1">
    <location>
        <begin position="20"/>
        <end position="133"/>
    </location>
</feature>
<evidence type="ECO:0000313" key="2">
    <source>
        <dbReference type="EMBL" id="OGI40875.1"/>
    </source>
</evidence>
<organism evidence="2 3">
    <name type="scientific">Candidatus Muproteobacteria bacterium RBG_16_62_13</name>
    <dbReference type="NCBI Taxonomy" id="1817756"/>
    <lineage>
        <taxon>Bacteria</taxon>
        <taxon>Pseudomonadati</taxon>
        <taxon>Pseudomonadota</taxon>
        <taxon>Candidatus Muproteobacteria</taxon>
    </lineage>
</organism>
<comment type="caution">
    <text evidence="2">The sequence shown here is derived from an EMBL/GenBank/DDBJ whole genome shotgun (WGS) entry which is preliminary data.</text>
</comment>
<evidence type="ECO:0008006" key="4">
    <source>
        <dbReference type="Google" id="ProtNLM"/>
    </source>
</evidence>
<protein>
    <recommendedName>
        <fullName evidence="4">DUF4440 domain-containing protein</fullName>
    </recommendedName>
</protein>
<dbReference type="Proteomes" id="UP000178379">
    <property type="component" value="Unassembled WGS sequence"/>
</dbReference>
<proteinExistence type="predicted"/>
<keyword evidence="1" id="KW-0732">Signal</keyword>
<sequence>MKRWMSVMLLLVMTLPAGCSITEKARMEMFEATARSFGRAIRWSEFENAYGFVRAPAGAPAPDFERLKNIRVTNYDDVGVKMLPDGKTVEQVIRVQYVHVNRMSERSLSAVQRWIYDEQNKRWFLVKGFPEFR</sequence>